<evidence type="ECO:0000259" key="3">
    <source>
        <dbReference type="Pfam" id="PF18962"/>
    </source>
</evidence>
<keyword evidence="1 2" id="KW-0732">Signal</keyword>
<feature type="signal peptide" evidence="2">
    <location>
        <begin position="1"/>
        <end position="17"/>
    </location>
</feature>
<protein>
    <submittedName>
        <fullName evidence="4">T9SS type A sorting domain-containing protein</fullName>
    </submittedName>
</protein>
<gene>
    <name evidence="4" type="ORF">ERX46_05560</name>
</gene>
<dbReference type="EMBL" id="SETE01000002">
    <property type="protein sequence ID" value="RYM34842.1"/>
    <property type="molecule type" value="Genomic_DNA"/>
</dbReference>
<dbReference type="RefSeq" id="WP_130092850.1">
    <property type="nucleotide sequence ID" value="NZ_SETE01000002.1"/>
</dbReference>
<proteinExistence type="predicted"/>
<sequence>MKTLLLFSFLLPTLLFGQIINHFSHQDAKWNVAKTFIAGNPEHPSFVATTTAIYGFQGDSTINGETWSKMYSTSDSLFQNNLVFEGLTRVENDLILYRNSNNPVDTLYNFGLSVGDSVLYDFNGTPEWLYLELIENIQIDGQTYRKFNFTEPSLMGFFHLGEEWIEGIGSIHGPLFPHTPILFSEEMPDSLFLTCTYANSQDLYQSPKYSNCYVNITLGIENQEAINFSIYPNPVSSILTIESSQKLNCDIEIYDVNGKLVHSVKANGETTTIDVSDFENGVYFLHFEVGGQKMVKKVLVEK</sequence>
<dbReference type="InterPro" id="IPR026444">
    <property type="entry name" value="Secre_tail"/>
</dbReference>
<dbReference type="OrthoDB" id="667194at2"/>
<dbReference type="Proteomes" id="UP000293952">
    <property type="component" value="Unassembled WGS sequence"/>
</dbReference>
<evidence type="ECO:0000313" key="4">
    <source>
        <dbReference type="EMBL" id="RYM34842.1"/>
    </source>
</evidence>
<keyword evidence="5" id="KW-1185">Reference proteome</keyword>
<dbReference type="AlphaFoldDB" id="A0A4Q4KNA6"/>
<reference evidence="4 5" key="1">
    <citation type="submission" date="2019-02" db="EMBL/GenBank/DDBJ databases">
        <title>Genome sequence of the sea-ice species Brumimicrobium glaciale.</title>
        <authorList>
            <person name="Bowman J.P."/>
        </authorList>
    </citation>
    <scope>NUCLEOTIDE SEQUENCE [LARGE SCALE GENOMIC DNA]</scope>
    <source>
        <strain evidence="4 5">IC156</strain>
    </source>
</reference>
<evidence type="ECO:0000313" key="5">
    <source>
        <dbReference type="Proteomes" id="UP000293952"/>
    </source>
</evidence>
<accession>A0A4Q4KNA6</accession>
<dbReference type="NCBIfam" id="TIGR04183">
    <property type="entry name" value="Por_Secre_tail"/>
    <property type="match status" value="1"/>
</dbReference>
<feature type="chain" id="PRO_5020784899" evidence="2">
    <location>
        <begin position="18"/>
        <end position="302"/>
    </location>
</feature>
<comment type="caution">
    <text evidence="4">The sequence shown here is derived from an EMBL/GenBank/DDBJ whole genome shotgun (WGS) entry which is preliminary data.</text>
</comment>
<organism evidence="4 5">
    <name type="scientific">Brumimicrobium glaciale</name>
    <dbReference type="NCBI Taxonomy" id="200475"/>
    <lineage>
        <taxon>Bacteria</taxon>
        <taxon>Pseudomonadati</taxon>
        <taxon>Bacteroidota</taxon>
        <taxon>Flavobacteriia</taxon>
        <taxon>Flavobacteriales</taxon>
        <taxon>Crocinitomicaceae</taxon>
        <taxon>Brumimicrobium</taxon>
    </lineage>
</organism>
<name>A0A4Q4KNA6_9FLAO</name>
<evidence type="ECO:0000256" key="2">
    <source>
        <dbReference type="SAM" id="SignalP"/>
    </source>
</evidence>
<feature type="domain" description="Secretion system C-terminal sorting" evidence="3">
    <location>
        <begin position="230"/>
        <end position="300"/>
    </location>
</feature>
<evidence type="ECO:0000256" key="1">
    <source>
        <dbReference type="ARBA" id="ARBA00022729"/>
    </source>
</evidence>
<dbReference type="Pfam" id="PF18962">
    <property type="entry name" value="Por_Secre_tail"/>
    <property type="match status" value="1"/>
</dbReference>